<dbReference type="Pfam" id="PF07714">
    <property type="entry name" value="PK_Tyr_Ser-Thr"/>
    <property type="match status" value="4"/>
</dbReference>
<protein>
    <recommendedName>
        <fullName evidence="1">non-specific serine/threonine protein kinase</fullName>
        <ecNumber evidence="1">2.7.11.1</ecNumber>
    </recommendedName>
</protein>
<dbReference type="SMART" id="SM00473">
    <property type="entry name" value="PAN_AP"/>
    <property type="match status" value="2"/>
</dbReference>
<evidence type="ECO:0000256" key="2">
    <source>
        <dbReference type="ARBA" id="ARBA00022527"/>
    </source>
</evidence>
<feature type="domain" description="Protein kinase" evidence="18">
    <location>
        <begin position="487"/>
        <end position="792"/>
    </location>
</feature>
<dbReference type="SUPFAM" id="SSF51110">
    <property type="entry name" value="alpha-D-mannose-specific plant lectins"/>
    <property type="match status" value="2"/>
</dbReference>
<dbReference type="SMART" id="SM00108">
    <property type="entry name" value="B_lectin"/>
    <property type="match status" value="2"/>
</dbReference>
<feature type="compositionally biased region" description="Polar residues" evidence="15">
    <location>
        <begin position="1530"/>
        <end position="1545"/>
    </location>
</feature>
<keyword evidence="6" id="KW-0677">Repeat</keyword>
<gene>
    <name evidence="21" type="ORF">Taro_025589</name>
</gene>
<dbReference type="Pfam" id="PF00954">
    <property type="entry name" value="S_locus_glycop"/>
    <property type="match status" value="2"/>
</dbReference>
<dbReference type="CDD" id="cd00028">
    <property type="entry name" value="B_lectin"/>
    <property type="match status" value="2"/>
</dbReference>
<dbReference type="Gene3D" id="1.10.510.10">
    <property type="entry name" value="Transferase(Phosphotransferase) domain 1"/>
    <property type="match status" value="2"/>
</dbReference>
<keyword evidence="9" id="KW-0067">ATP-binding</keyword>
<dbReference type="FunFam" id="3.30.200.20:FF:000195">
    <property type="entry name" value="G-type lectin S-receptor-like serine/threonine-protein kinase"/>
    <property type="match status" value="2"/>
</dbReference>
<comment type="catalytic activity">
    <reaction evidence="14">
        <text>L-seryl-[protein] + ATP = O-phospho-L-seryl-[protein] + ADP + H(+)</text>
        <dbReference type="Rhea" id="RHEA:17989"/>
        <dbReference type="Rhea" id="RHEA-COMP:9863"/>
        <dbReference type="Rhea" id="RHEA-COMP:11604"/>
        <dbReference type="ChEBI" id="CHEBI:15378"/>
        <dbReference type="ChEBI" id="CHEBI:29999"/>
        <dbReference type="ChEBI" id="CHEBI:30616"/>
        <dbReference type="ChEBI" id="CHEBI:83421"/>
        <dbReference type="ChEBI" id="CHEBI:456216"/>
        <dbReference type="EC" id="2.7.11.1"/>
    </reaction>
</comment>
<dbReference type="EMBL" id="NMUH01001503">
    <property type="protein sequence ID" value="MQL92954.1"/>
    <property type="molecule type" value="Genomic_DNA"/>
</dbReference>
<dbReference type="PROSITE" id="PS50948">
    <property type="entry name" value="PAN"/>
    <property type="match status" value="2"/>
</dbReference>
<organism evidence="21 22">
    <name type="scientific">Colocasia esculenta</name>
    <name type="common">Wild taro</name>
    <name type="synonym">Arum esculentum</name>
    <dbReference type="NCBI Taxonomy" id="4460"/>
    <lineage>
        <taxon>Eukaryota</taxon>
        <taxon>Viridiplantae</taxon>
        <taxon>Streptophyta</taxon>
        <taxon>Embryophyta</taxon>
        <taxon>Tracheophyta</taxon>
        <taxon>Spermatophyta</taxon>
        <taxon>Magnoliopsida</taxon>
        <taxon>Liliopsida</taxon>
        <taxon>Araceae</taxon>
        <taxon>Aroideae</taxon>
        <taxon>Colocasieae</taxon>
        <taxon>Colocasia</taxon>
    </lineage>
</organism>
<dbReference type="Pfam" id="PF01453">
    <property type="entry name" value="B_lectin"/>
    <property type="match status" value="2"/>
</dbReference>
<feature type="transmembrane region" description="Helical" evidence="16">
    <location>
        <begin position="1232"/>
        <end position="1252"/>
    </location>
</feature>
<feature type="signal peptide" evidence="17">
    <location>
        <begin position="1"/>
        <end position="17"/>
    </location>
</feature>
<keyword evidence="16" id="KW-0812">Transmembrane</keyword>
<keyword evidence="10" id="KW-0465">Mannose-binding</keyword>
<evidence type="ECO:0000256" key="1">
    <source>
        <dbReference type="ARBA" id="ARBA00012513"/>
    </source>
</evidence>
<keyword evidence="12" id="KW-0325">Glycoprotein</keyword>
<evidence type="ECO:0000256" key="7">
    <source>
        <dbReference type="ARBA" id="ARBA00022741"/>
    </source>
</evidence>
<dbReference type="GO" id="GO:0051707">
    <property type="term" value="P:response to other organism"/>
    <property type="evidence" value="ECO:0007669"/>
    <property type="project" value="UniProtKB-ARBA"/>
</dbReference>
<keyword evidence="5 17" id="KW-0732">Signal</keyword>
<evidence type="ECO:0000256" key="4">
    <source>
        <dbReference type="ARBA" id="ARBA00022679"/>
    </source>
</evidence>
<dbReference type="InterPro" id="IPR000858">
    <property type="entry name" value="S_locus_glycoprot_dom"/>
</dbReference>
<feature type="domain" description="Protein kinase" evidence="18">
    <location>
        <begin position="1303"/>
        <end position="1545"/>
    </location>
</feature>
<keyword evidence="16" id="KW-1133">Transmembrane helix</keyword>
<keyword evidence="16" id="KW-0472">Membrane</keyword>
<reference evidence="21" key="1">
    <citation type="submission" date="2017-07" db="EMBL/GenBank/DDBJ databases">
        <title>Taro Niue Genome Assembly and Annotation.</title>
        <authorList>
            <person name="Atibalentja N."/>
            <person name="Keating K."/>
            <person name="Fields C.J."/>
        </authorList>
    </citation>
    <scope>NUCLEOTIDE SEQUENCE</scope>
    <source>
        <strain evidence="21">Niue_2</strain>
        <tissue evidence="21">Leaf</tissue>
    </source>
</reference>
<dbReference type="PROSITE" id="PS50927">
    <property type="entry name" value="BULB_LECTIN"/>
    <property type="match status" value="2"/>
</dbReference>
<evidence type="ECO:0000256" key="17">
    <source>
        <dbReference type="SAM" id="SignalP"/>
    </source>
</evidence>
<dbReference type="InterPro" id="IPR001480">
    <property type="entry name" value="Bulb-type_lectin_dom"/>
</dbReference>
<dbReference type="InterPro" id="IPR003609">
    <property type="entry name" value="Pan_app"/>
</dbReference>
<evidence type="ECO:0000259" key="18">
    <source>
        <dbReference type="PROSITE" id="PS50011"/>
    </source>
</evidence>
<feature type="domain" description="Apple" evidence="20">
    <location>
        <begin position="1121"/>
        <end position="1206"/>
    </location>
</feature>
<comment type="catalytic activity">
    <reaction evidence="13">
        <text>L-threonyl-[protein] + ATP = O-phospho-L-threonyl-[protein] + ADP + H(+)</text>
        <dbReference type="Rhea" id="RHEA:46608"/>
        <dbReference type="Rhea" id="RHEA-COMP:11060"/>
        <dbReference type="Rhea" id="RHEA-COMP:11605"/>
        <dbReference type="ChEBI" id="CHEBI:15378"/>
        <dbReference type="ChEBI" id="CHEBI:30013"/>
        <dbReference type="ChEBI" id="CHEBI:30616"/>
        <dbReference type="ChEBI" id="CHEBI:61977"/>
        <dbReference type="ChEBI" id="CHEBI:456216"/>
        <dbReference type="EC" id="2.7.11.1"/>
    </reaction>
</comment>
<dbReference type="Gene3D" id="2.90.10.10">
    <property type="entry name" value="Bulb-type lectin domain"/>
    <property type="match status" value="2"/>
</dbReference>
<dbReference type="GO" id="GO:0005537">
    <property type="term" value="F:D-mannose binding"/>
    <property type="evidence" value="ECO:0007669"/>
    <property type="project" value="UniProtKB-KW"/>
</dbReference>
<feature type="region of interest" description="Disordered" evidence="15">
    <location>
        <begin position="1522"/>
        <end position="1545"/>
    </location>
</feature>
<keyword evidence="22" id="KW-1185">Reference proteome</keyword>
<dbReference type="GO" id="GO:0004674">
    <property type="term" value="F:protein serine/threonine kinase activity"/>
    <property type="evidence" value="ECO:0007669"/>
    <property type="project" value="UniProtKB-KW"/>
</dbReference>
<name>A0A843VI14_COLES</name>
<evidence type="ECO:0000256" key="16">
    <source>
        <dbReference type="SAM" id="Phobius"/>
    </source>
</evidence>
<evidence type="ECO:0000259" key="20">
    <source>
        <dbReference type="PROSITE" id="PS50948"/>
    </source>
</evidence>
<keyword evidence="10" id="KW-0430">Lectin</keyword>
<evidence type="ECO:0000256" key="12">
    <source>
        <dbReference type="ARBA" id="ARBA00023180"/>
    </source>
</evidence>
<sequence length="1545" mass="172062">MGLLFLVSAFIVFLSSSHQLSFCAAGDRLAAGQSVLVNQTILSAHQIFALGFFTAEKSDAANLHYAGIWYNRLPERTVVWVANRERPLRDPAGLLTVTEDGNIAVLDGMGRTVWSTNLTGVPSNASAVLLHSGNLVLRDGNNNDVWQSFDHPADTLLPGMILRSNLSTGVSTRLTSWRSAADPSPGQFVYITDPKTSIQQYIFKGSEILARARPWDGKVATTFQQPGNTNNLIVRKTVKGDDEISWDFYMVTNSMFGRFVLDYTGKVNLLISVESWHKWVSVRSFPERTCDFYNRCGPFGVCDHNQSSCRCLDGFEPKSPEEWKMGNFTGGCVRRLQLRCNGTDRFVKVPGMKLPDGFSVMWNKSMQQCETECSARCHCQGYAYADITNLEGKVSGSRCLIWVGEMKDLGQIPDFAEDLYVRLHASELAEGNTTRLEDGIFLMVKRRTRMIVPQQDLDITSALGSTKEMSDAVFFDFKIVRTATSDFCSENKLGEGGFGPVYKGTLLNGQEIAVKRLSKGSKQGHQEFHNEVTLIARLQHKNLVRLLGWCIHKDEKILIYEYMSNKSLDKFVFGFGYMSPEYALNGVFSEKSDVFSFGVILLEIITGKRSTGFYPDRNFQSLFGYERMNGRYCGEGYLGFFFSSYPRVKAAVDVGLAHPLPFSCLYVTILTCSLLRPIPDVWPEQTKFMTFRCKFLKKAKVSCLSPETGTMTCWTGWEEPAIGSKNLSGVSSSSFAMLLDSGSLSLRERNSDDLLQSFHFKKKRIIRQKETHSSSSSSRGDMGLFFLVSAFIVVLSSSHQVSFCAAGDRLAAGQYVSVNQTVLSASQIFTLGFFKAEKSDAANLHYAGIWYNRLPRTVVWVANRERPLRDPAGVLTATEDGNIAVLDGMGRAVWSTNLTGVPSNTSAVLLDSGNLILRQGDGNDVWQSFDHPADTLLPGMKLRSNLSTGVSTRLTSWRGAADPSPGQFVLIVDPKTSVQQYIFKGSEILARMRPWDGKPVLRFQQPGSTITLMIRRIVKGDDEISWTFYMPDNYSVFGRFVLDYAGQVDLLVWGEWLNKWISVRPFPAGTCDFYNRCGPFGVCDRNQDSCRCLDGFEPKSPEEWKMGNFTGGCVRGQQLRCNGTDRFVKVPGMKLPDGFSVMWNKSMQQCETECTARCHCQGYAYADITTLEGKVSGSRCLIWDGEMKDLVQISDYAEDLYVRLHASEDEGNNTRLEDGIFFPSKNKGLIKIIVPTLSLGMLLIGICCYFSIKMHKSRVGKRRTRMIVPPQSLDIASALGSAKEVSAAAFFDFKIVKTATSDFCGENKLGEGGFGPVYKGTLLNGQEIAVKRLSKSSKQGHQEFHNEVTLIARLQHNNLVRLLGWCIHKDEKILIYEFMSNKSLDKFVFGFGYMSPEYAFNGVFSEKSDVFSFGVILLEIITGKRSTDFYPDSNFQSLFGYAWQVWESGRALELLDPSISGSSSTNEVLRCTQLAMLCIQDHPADRPTMSSIISLLSNDVCPLPMPKKPAFVIGSTPFNSVPPSSLDGASKTSSNQLTRSSVQGR</sequence>
<evidence type="ECO:0000259" key="19">
    <source>
        <dbReference type="PROSITE" id="PS50927"/>
    </source>
</evidence>
<dbReference type="PANTHER" id="PTHR32444:SF242">
    <property type="entry name" value="G-TYPE LECTIN S-RECEPTOR-LIKE SERINE_THREONINE-PROTEIN KINASE RKS1"/>
    <property type="match status" value="1"/>
</dbReference>
<dbReference type="CDD" id="cd01098">
    <property type="entry name" value="PAN_AP_plant"/>
    <property type="match status" value="2"/>
</dbReference>
<dbReference type="InterPro" id="IPR036426">
    <property type="entry name" value="Bulb-type_lectin_dom_sf"/>
</dbReference>
<dbReference type="Pfam" id="PF08276">
    <property type="entry name" value="PAN_2"/>
    <property type="match status" value="2"/>
</dbReference>
<keyword evidence="4" id="KW-0808">Transferase</keyword>
<proteinExistence type="predicted"/>
<evidence type="ECO:0000256" key="13">
    <source>
        <dbReference type="ARBA" id="ARBA00047899"/>
    </source>
</evidence>
<evidence type="ECO:0000256" key="9">
    <source>
        <dbReference type="ARBA" id="ARBA00022840"/>
    </source>
</evidence>
<dbReference type="InterPro" id="IPR000719">
    <property type="entry name" value="Prot_kinase_dom"/>
</dbReference>
<keyword evidence="8" id="KW-0418">Kinase</keyword>
<evidence type="ECO:0000313" key="21">
    <source>
        <dbReference type="EMBL" id="MQL92954.1"/>
    </source>
</evidence>
<dbReference type="Proteomes" id="UP000652761">
    <property type="component" value="Unassembled WGS sequence"/>
</dbReference>
<evidence type="ECO:0000256" key="5">
    <source>
        <dbReference type="ARBA" id="ARBA00022729"/>
    </source>
</evidence>
<evidence type="ECO:0000256" key="3">
    <source>
        <dbReference type="ARBA" id="ARBA00022546"/>
    </source>
</evidence>
<feature type="domain" description="Bulb-type lectin" evidence="19">
    <location>
        <begin position="807"/>
        <end position="930"/>
    </location>
</feature>
<keyword evidence="11" id="KW-1015">Disulfide bond</keyword>
<dbReference type="Gene3D" id="3.30.200.20">
    <property type="entry name" value="Phosphorylase Kinase, domain 1"/>
    <property type="match status" value="2"/>
</dbReference>
<dbReference type="FunFam" id="1.10.510.10:FF:001722">
    <property type="entry name" value="G-type lectin S-receptor-like serine/threonine-protein kinase B120"/>
    <property type="match status" value="1"/>
</dbReference>
<dbReference type="GO" id="GO:0005524">
    <property type="term" value="F:ATP binding"/>
    <property type="evidence" value="ECO:0007669"/>
    <property type="project" value="UniProtKB-KW"/>
</dbReference>
<dbReference type="PROSITE" id="PS50011">
    <property type="entry name" value="PROTEIN_KINASE_DOM"/>
    <property type="match status" value="2"/>
</dbReference>
<dbReference type="InterPro" id="IPR001245">
    <property type="entry name" value="Ser-Thr/Tyr_kinase_cat_dom"/>
</dbReference>
<keyword evidence="7" id="KW-0547">Nucleotide-binding</keyword>
<feature type="domain" description="Bulb-type lectin" evidence="19">
    <location>
        <begin position="26"/>
        <end position="150"/>
    </location>
</feature>
<evidence type="ECO:0000256" key="11">
    <source>
        <dbReference type="ARBA" id="ARBA00023157"/>
    </source>
</evidence>
<evidence type="ECO:0000256" key="10">
    <source>
        <dbReference type="ARBA" id="ARBA00023035"/>
    </source>
</evidence>
<keyword evidence="3" id="KW-0348">Hemagglutinin</keyword>
<feature type="chain" id="PRO_5033037362" description="non-specific serine/threonine protein kinase" evidence="17">
    <location>
        <begin position="18"/>
        <end position="1545"/>
    </location>
</feature>
<comment type="caution">
    <text evidence="21">The sequence shown here is derived from an EMBL/GenBank/DDBJ whole genome shotgun (WGS) entry which is preliminary data.</text>
</comment>
<dbReference type="GO" id="GO:0048544">
    <property type="term" value="P:recognition of pollen"/>
    <property type="evidence" value="ECO:0007669"/>
    <property type="project" value="InterPro"/>
</dbReference>
<dbReference type="SUPFAM" id="SSF56112">
    <property type="entry name" value="Protein kinase-like (PK-like)"/>
    <property type="match status" value="2"/>
</dbReference>
<dbReference type="OrthoDB" id="4062651at2759"/>
<feature type="domain" description="Apple" evidence="20">
    <location>
        <begin position="340"/>
        <end position="424"/>
    </location>
</feature>
<dbReference type="FunFam" id="2.90.10.10:FF:000005">
    <property type="entry name" value="G-type lectin S-receptor-like serine/threonine-protein kinase"/>
    <property type="match status" value="1"/>
</dbReference>
<keyword evidence="2" id="KW-0723">Serine/threonine-protein kinase</keyword>
<evidence type="ECO:0000256" key="8">
    <source>
        <dbReference type="ARBA" id="ARBA00022777"/>
    </source>
</evidence>
<evidence type="ECO:0000313" key="22">
    <source>
        <dbReference type="Proteomes" id="UP000652761"/>
    </source>
</evidence>
<accession>A0A843VI14</accession>
<dbReference type="PANTHER" id="PTHR32444">
    <property type="entry name" value="BULB-TYPE LECTIN DOMAIN-CONTAINING PROTEIN"/>
    <property type="match status" value="1"/>
</dbReference>
<dbReference type="InterPro" id="IPR011009">
    <property type="entry name" value="Kinase-like_dom_sf"/>
</dbReference>
<evidence type="ECO:0000256" key="15">
    <source>
        <dbReference type="SAM" id="MobiDB-lite"/>
    </source>
</evidence>
<dbReference type="EC" id="2.7.11.1" evidence="1"/>
<evidence type="ECO:0000256" key="14">
    <source>
        <dbReference type="ARBA" id="ARBA00048679"/>
    </source>
</evidence>
<evidence type="ECO:0000256" key="6">
    <source>
        <dbReference type="ARBA" id="ARBA00022737"/>
    </source>
</evidence>